<proteinExistence type="predicted"/>
<gene>
    <name evidence="1" type="ORF">BHE18_19165</name>
</gene>
<dbReference type="Proteomes" id="UP000182062">
    <property type="component" value="Unassembled WGS sequence"/>
</dbReference>
<dbReference type="SUPFAM" id="SSF89360">
    <property type="entry name" value="HesB-like domain"/>
    <property type="match status" value="1"/>
</dbReference>
<reference evidence="1 2" key="1">
    <citation type="submission" date="2016-09" db="EMBL/GenBank/DDBJ databases">
        <title>Bacillus aquimaris SAMM genome sequence reveals colonization and biosurfactant production capacities.</title>
        <authorList>
            <person name="Waghmode S.R."/>
            <person name="Suryavanshi M.V."/>
        </authorList>
    </citation>
    <scope>NUCLEOTIDE SEQUENCE [LARGE SCALE GENOMIC DNA]</scope>
    <source>
        <strain evidence="1 2">SAMM</strain>
    </source>
</reference>
<comment type="caution">
    <text evidence="1">The sequence shown here is derived from an EMBL/GenBank/DDBJ whole genome shotgun (WGS) entry which is preliminary data.</text>
</comment>
<evidence type="ECO:0000313" key="2">
    <source>
        <dbReference type="Proteomes" id="UP000182062"/>
    </source>
</evidence>
<dbReference type="OrthoDB" id="2355011at2"/>
<dbReference type="EMBL" id="MINN01000096">
    <property type="protein sequence ID" value="OIU70642.1"/>
    <property type="molecule type" value="Genomic_DNA"/>
</dbReference>
<sequence>MQITDQAKQTLLDILKEQGAEGIRLSSIAGCCGPQIAVSMDEPEPSDNIQTVNGIRVAIDSDMTATQQLTIDLEKTPEGEGLVLIGAGNCC</sequence>
<dbReference type="AlphaFoldDB" id="A0A1J6VZA7"/>
<accession>A0A1J6VZA7</accession>
<organism evidence="1 2">
    <name type="scientific">Rossellomorea aquimaris</name>
    <dbReference type="NCBI Taxonomy" id="189382"/>
    <lineage>
        <taxon>Bacteria</taxon>
        <taxon>Bacillati</taxon>
        <taxon>Bacillota</taxon>
        <taxon>Bacilli</taxon>
        <taxon>Bacillales</taxon>
        <taxon>Bacillaceae</taxon>
        <taxon>Rossellomorea</taxon>
    </lineage>
</organism>
<name>A0A1J6VZA7_9BACI</name>
<evidence type="ECO:0000313" key="1">
    <source>
        <dbReference type="EMBL" id="OIU70642.1"/>
    </source>
</evidence>
<protein>
    <submittedName>
        <fullName evidence="1">Adhesin</fullName>
    </submittedName>
</protein>
<dbReference type="InterPro" id="IPR035903">
    <property type="entry name" value="HesB-like_dom_sf"/>
</dbReference>
<dbReference type="Gene3D" id="2.60.300.12">
    <property type="entry name" value="HesB-like domain"/>
    <property type="match status" value="1"/>
</dbReference>
<dbReference type="RefSeq" id="WP_071618998.1">
    <property type="nucleotide sequence ID" value="NZ_MINN01000096.1"/>
</dbReference>
<keyword evidence="2" id="KW-1185">Reference proteome</keyword>